<accession>A0A2Z6M2H6</accession>
<organism evidence="1 2">
    <name type="scientific">Trifolium subterraneum</name>
    <name type="common">Subterranean clover</name>
    <dbReference type="NCBI Taxonomy" id="3900"/>
    <lineage>
        <taxon>Eukaryota</taxon>
        <taxon>Viridiplantae</taxon>
        <taxon>Streptophyta</taxon>
        <taxon>Embryophyta</taxon>
        <taxon>Tracheophyta</taxon>
        <taxon>Spermatophyta</taxon>
        <taxon>Magnoliopsida</taxon>
        <taxon>eudicotyledons</taxon>
        <taxon>Gunneridae</taxon>
        <taxon>Pentapetalae</taxon>
        <taxon>rosids</taxon>
        <taxon>fabids</taxon>
        <taxon>Fabales</taxon>
        <taxon>Fabaceae</taxon>
        <taxon>Papilionoideae</taxon>
        <taxon>50 kb inversion clade</taxon>
        <taxon>NPAAA clade</taxon>
        <taxon>Hologalegina</taxon>
        <taxon>IRL clade</taxon>
        <taxon>Trifolieae</taxon>
        <taxon>Trifolium</taxon>
    </lineage>
</organism>
<evidence type="ECO:0000313" key="2">
    <source>
        <dbReference type="Proteomes" id="UP000242715"/>
    </source>
</evidence>
<gene>
    <name evidence="1" type="ORF">TSUD_257920</name>
</gene>
<sequence length="99" mass="10341">MNFSNIEMFCINLSAAAANKLVEADFQKVACITSGLQTVKPGTFESVGSTELQNAAGKAGLVQIQGNISAVLGTGSSNILWKMQETQAASDQLGCNKKT</sequence>
<dbReference type="EMBL" id="DF973302">
    <property type="protein sequence ID" value="GAU25098.1"/>
    <property type="molecule type" value="Genomic_DNA"/>
</dbReference>
<evidence type="ECO:0000313" key="1">
    <source>
        <dbReference type="EMBL" id="GAU25098.1"/>
    </source>
</evidence>
<dbReference type="AlphaFoldDB" id="A0A2Z6M2H6"/>
<dbReference type="PANTHER" id="PTHR45508">
    <property type="entry name" value="RHODANESE-LIKE DOMAIN-CONTAINING PROTEIN 9, CHLOROPLASTIC"/>
    <property type="match status" value="1"/>
</dbReference>
<reference evidence="2" key="1">
    <citation type="journal article" date="2017" name="Front. Plant Sci.">
        <title>Climate Clever Clovers: New Paradigm to Reduce the Environmental Footprint of Ruminants by Breeding Low Methanogenic Forages Utilizing Haplotype Variation.</title>
        <authorList>
            <person name="Kaur P."/>
            <person name="Appels R."/>
            <person name="Bayer P.E."/>
            <person name="Keeble-Gagnere G."/>
            <person name="Wang J."/>
            <person name="Hirakawa H."/>
            <person name="Shirasawa K."/>
            <person name="Vercoe P."/>
            <person name="Stefanova K."/>
            <person name="Durmic Z."/>
            <person name="Nichols P."/>
            <person name="Revell C."/>
            <person name="Isobe S.N."/>
            <person name="Edwards D."/>
            <person name="Erskine W."/>
        </authorList>
    </citation>
    <scope>NUCLEOTIDE SEQUENCE [LARGE SCALE GENOMIC DNA]</scope>
    <source>
        <strain evidence="2">cv. Daliak</strain>
    </source>
</reference>
<dbReference type="PANTHER" id="PTHR45508:SF1">
    <property type="entry name" value="RHODANESE-LIKE DOMAIN-CONTAINING PROTEIN 9, CHLOROPLASTIC"/>
    <property type="match status" value="1"/>
</dbReference>
<name>A0A2Z6M2H6_TRISU</name>
<dbReference type="Proteomes" id="UP000242715">
    <property type="component" value="Unassembled WGS sequence"/>
</dbReference>
<dbReference type="OrthoDB" id="566238at2759"/>
<keyword evidence="2" id="KW-1185">Reference proteome</keyword>
<proteinExistence type="predicted"/>
<dbReference type="InterPro" id="IPR044615">
    <property type="entry name" value="STR9"/>
</dbReference>
<protein>
    <submittedName>
        <fullName evidence="1">Uncharacterized protein</fullName>
    </submittedName>
</protein>
<dbReference type="GO" id="GO:0009507">
    <property type="term" value="C:chloroplast"/>
    <property type="evidence" value="ECO:0007669"/>
    <property type="project" value="TreeGrafter"/>
</dbReference>